<dbReference type="SUPFAM" id="SSF46785">
    <property type="entry name" value="Winged helix' DNA-binding domain"/>
    <property type="match status" value="1"/>
</dbReference>
<feature type="compositionally biased region" description="Polar residues" evidence="1">
    <location>
        <begin position="225"/>
        <end position="238"/>
    </location>
</feature>
<dbReference type="Gene3D" id="1.10.10.10">
    <property type="entry name" value="Winged helix-like DNA-binding domain superfamily/Winged helix DNA-binding domain"/>
    <property type="match status" value="1"/>
</dbReference>
<organism evidence="4 5">
    <name type="scientific">Halomarina halobia</name>
    <dbReference type="NCBI Taxonomy" id="3033386"/>
    <lineage>
        <taxon>Archaea</taxon>
        <taxon>Methanobacteriati</taxon>
        <taxon>Methanobacteriota</taxon>
        <taxon>Stenosarchaea group</taxon>
        <taxon>Halobacteria</taxon>
        <taxon>Halobacteriales</taxon>
        <taxon>Natronomonadaceae</taxon>
        <taxon>Halomarina</taxon>
    </lineage>
</organism>
<dbReference type="EMBL" id="JBHTBF010000002">
    <property type="protein sequence ID" value="MFC7318031.1"/>
    <property type="molecule type" value="Genomic_DNA"/>
</dbReference>
<accession>A0ABD6ABT7</accession>
<protein>
    <submittedName>
        <fullName evidence="4">Helix-turn-helix transcriptional regulator</fullName>
    </submittedName>
</protein>
<dbReference type="RefSeq" id="WP_276305691.1">
    <property type="nucleotide sequence ID" value="NZ_CP119992.1"/>
</dbReference>
<evidence type="ECO:0000256" key="1">
    <source>
        <dbReference type="SAM" id="MobiDB-lite"/>
    </source>
</evidence>
<gene>
    <name evidence="4" type="ORF">ACFQPE_14695</name>
</gene>
<dbReference type="GeneID" id="79315284"/>
<feature type="region of interest" description="Disordered" evidence="1">
    <location>
        <begin position="286"/>
        <end position="313"/>
    </location>
</feature>
<feature type="domain" description="DUF7345" evidence="3">
    <location>
        <begin position="49"/>
        <end position="178"/>
    </location>
</feature>
<keyword evidence="5" id="KW-1185">Reference proteome</keyword>
<proteinExistence type="predicted"/>
<evidence type="ECO:0000313" key="4">
    <source>
        <dbReference type="EMBL" id="MFC7318031.1"/>
    </source>
</evidence>
<dbReference type="InterPro" id="IPR055769">
    <property type="entry name" value="DUF7345"/>
</dbReference>
<dbReference type="InterPro" id="IPR011991">
    <property type="entry name" value="ArsR-like_HTH"/>
</dbReference>
<comment type="caution">
    <text evidence="4">The sequence shown here is derived from an EMBL/GenBank/DDBJ whole genome shotgun (WGS) entry which is preliminary data.</text>
</comment>
<feature type="compositionally biased region" description="Low complexity" evidence="1">
    <location>
        <begin position="288"/>
        <end position="302"/>
    </location>
</feature>
<dbReference type="InterPro" id="IPR036390">
    <property type="entry name" value="WH_DNA-bd_sf"/>
</dbReference>
<evidence type="ECO:0000313" key="5">
    <source>
        <dbReference type="Proteomes" id="UP001596547"/>
    </source>
</evidence>
<sequence>MTDSLRVCPLTATAICVIGFLLAAVITPTAVAGAAAQPPLPETDNTVTRIHVSPNGSAQWTIQIRTRLDTDDRVAEYEAFQARFRDDTARYLDPFRERMRGVVANAANATGREMRAVNVTASTRIQEVPRRWGIVTYQFTWTHFAVQQNETLVVGDIFQGGFFLAANDTLEVEAPAGYEIARVEPTPTSWDDGGVTWIGREDFASEHPRVVFTATGQDATAGGERTSTQLSTTNGATTSPLGDIGPGFLVGGTLLLGLVSIGAYTVLHRRDGPNATEQAVTGSLATDSTAAAQAPTSEAAPSGEPATGPEVMTDTERVQTLLEANDGRMRQAAIADEFDWSASKASRVIGKLVDEGTIEKRQLGRENLIDLADNDE</sequence>
<dbReference type="AlphaFoldDB" id="A0ABD6ABT7"/>
<dbReference type="CDD" id="cd00090">
    <property type="entry name" value="HTH_ARSR"/>
    <property type="match status" value="1"/>
</dbReference>
<evidence type="ECO:0000259" key="3">
    <source>
        <dbReference type="Pfam" id="PF24036"/>
    </source>
</evidence>
<dbReference type="Pfam" id="PF24034">
    <property type="entry name" value="DUF7343"/>
    <property type="match status" value="1"/>
</dbReference>
<dbReference type="Proteomes" id="UP001596547">
    <property type="component" value="Unassembled WGS sequence"/>
</dbReference>
<dbReference type="Pfam" id="PF24036">
    <property type="entry name" value="DUF7345"/>
    <property type="match status" value="1"/>
</dbReference>
<reference evidence="4 5" key="1">
    <citation type="journal article" date="2019" name="Int. J. Syst. Evol. Microbiol.">
        <title>The Global Catalogue of Microorganisms (GCM) 10K type strain sequencing project: providing services to taxonomists for standard genome sequencing and annotation.</title>
        <authorList>
            <consortium name="The Broad Institute Genomics Platform"/>
            <consortium name="The Broad Institute Genome Sequencing Center for Infectious Disease"/>
            <person name="Wu L."/>
            <person name="Ma J."/>
        </authorList>
    </citation>
    <scope>NUCLEOTIDE SEQUENCE [LARGE SCALE GENOMIC DNA]</scope>
    <source>
        <strain evidence="4 5">PSR21</strain>
    </source>
</reference>
<dbReference type="InterPro" id="IPR055767">
    <property type="entry name" value="DUF7343"/>
</dbReference>
<dbReference type="InterPro" id="IPR036388">
    <property type="entry name" value="WH-like_DNA-bd_sf"/>
</dbReference>
<feature type="domain" description="DUF7343" evidence="2">
    <location>
        <begin position="312"/>
        <end position="371"/>
    </location>
</feature>
<feature type="region of interest" description="Disordered" evidence="1">
    <location>
        <begin position="217"/>
        <end position="238"/>
    </location>
</feature>
<name>A0ABD6ABT7_9EURY</name>
<evidence type="ECO:0000259" key="2">
    <source>
        <dbReference type="Pfam" id="PF24034"/>
    </source>
</evidence>